<keyword evidence="2" id="KW-1185">Reference proteome</keyword>
<evidence type="ECO:0000313" key="1">
    <source>
        <dbReference type="EMBL" id="TDW69797.1"/>
    </source>
</evidence>
<accession>A0A4V6Q9B6</accession>
<name>A0A4V6Q9B6_9ACTN</name>
<dbReference type="RefSeq" id="WP_255510822.1">
    <property type="nucleotide sequence ID" value="NZ_SODP01000002.1"/>
</dbReference>
<protein>
    <submittedName>
        <fullName evidence="1">Uncharacterized protein</fullName>
    </submittedName>
</protein>
<sequence length="43" mass="4665">MSGFAASFTTPRGSATRRIMTQSAGTYTLDAGWFNLDHLVVTQ</sequence>
<comment type="caution">
    <text evidence="1">The sequence shown here is derived from an EMBL/GenBank/DDBJ whole genome shotgun (WGS) entry which is preliminary data.</text>
</comment>
<dbReference type="EMBL" id="SODP01000002">
    <property type="protein sequence ID" value="TDW69797.1"/>
    <property type="molecule type" value="Genomic_DNA"/>
</dbReference>
<gene>
    <name evidence="1" type="ORF">EV653_3827</name>
</gene>
<organism evidence="1 2">
    <name type="scientific">Kribbella pratensis</name>
    <dbReference type="NCBI Taxonomy" id="2512112"/>
    <lineage>
        <taxon>Bacteria</taxon>
        <taxon>Bacillati</taxon>
        <taxon>Actinomycetota</taxon>
        <taxon>Actinomycetes</taxon>
        <taxon>Propionibacteriales</taxon>
        <taxon>Kribbellaceae</taxon>
        <taxon>Kribbella</taxon>
    </lineage>
</organism>
<dbReference type="Proteomes" id="UP000295146">
    <property type="component" value="Unassembled WGS sequence"/>
</dbReference>
<dbReference type="AlphaFoldDB" id="A0A4V6Q9B6"/>
<proteinExistence type="predicted"/>
<reference evidence="1 2" key="1">
    <citation type="submission" date="2019-03" db="EMBL/GenBank/DDBJ databases">
        <title>Genomic Encyclopedia of Type Strains, Phase III (KMG-III): the genomes of soil and plant-associated and newly described type strains.</title>
        <authorList>
            <person name="Whitman W."/>
        </authorList>
    </citation>
    <scope>NUCLEOTIDE SEQUENCE [LARGE SCALE GENOMIC DNA]</scope>
    <source>
        <strain evidence="1 2">VKM Ac-2573</strain>
    </source>
</reference>
<evidence type="ECO:0000313" key="2">
    <source>
        <dbReference type="Proteomes" id="UP000295146"/>
    </source>
</evidence>